<keyword evidence="2 5" id="KW-0812">Transmembrane</keyword>
<feature type="transmembrane region" description="Helical" evidence="5">
    <location>
        <begin position="119"/>
        <end position="141"/>
    </location>
</feature>
<dbReference type="HOGENOM" id="CLU_530754_0_0_9"/>
<feature type="transmembrane region" description="Helical" evidence="5">
    <location>
        <begin position="147"/>
        <end position="165"/>
    </location>
</feature>
<feature type="transmembrane region" description="Helical" evidence="5">
    <location>
        <begin position="233"/>
        <end position="252"/>
    </location>
</feature>
<protein>
    <recommendedName>
        <fullName evidence="7">Multidrug ABC transporter</fullName>
    </recommendedName>
</protein>
<dbReference type="STRING" id="525282.HMPREF0391_10467"/>
<proteinExistence type="predicted"/>
<dbReference type="InterPro" id="IPR036640">
    <property type="entry name" value="ABC1_TM_sf"/>
</dbReference>
<gene>
    <name evidence="6" type="ORF">HMPREF0391_10467</name>
</gene>
<dbReference type="Gene3D" id="1.20.1560.10">
    <property type="entry name" value="ABC transporter type 1, transmembrane domain"/>
    <property type="match status" value="1"/>
</dbReference>
<comment type="subcellular location">
    <subcellularLocation>
        <location evidence="1">Cell membrane</location>
        <topology evidence="1">Multi-pass membrane protein</topology>
    </subcellularLocation>
</comment>
<dbReference type="AlphaFoldDB" id="D6S7P5"/>
<accession>D6S7P5</accession>
<evidence type="ECO:0000256" key="4">
    <source>
        <dbReference type="ARBA" id="ARBA00023136"/>
    </source>
</evidence>
<dbReference type="Proteomes" id="UP000004063">
    <property type="component" value="Chromosome"/>
</dbReference>
<dbReference type="GO" id="GO:0005524">
    <property type="term" value="F:ATP binding"/>
    <property type="evidence" value="ECO:0007669"/>
    <property type="project" value="InterPro"/>
</dbReference>
<evidence type="ECO:0000313" key="6">
    <source>
        <dbReference type="EMBL" id="EFH94099.1"/>
    </source>
</evidence>
<evidence type="ECO:0000256" key="5">
    <source>
        <dbReference type="SAM" id="Phobius"/>
    </source>
</evidence>
<dbReference type="PROSITE" id="PS51257">
    <property type="entry name" value="PROKAR_LIPOPROTEIN"/>
    <property type="match status" value="1"/>
</dbReference>
<reference evidence="6" key="1">
    <citation type="submission" date="2010-05" db="EMBL/GenBank/DDBJ databases">
        <authorList>
            <person name="Muzny D."/>
            <person name="Qin X."/>
            <person name="Buhay C."/>
            <person name="Dugan-Rocha S."/>
            <person name="Ding Y."/>
            <person name="Chen G."/>
            <person name="Hawes A."/>
            <person name="Holder M."/>
            <person name="Jhangiani S."/>
            <person name="Johnson A."/>
            <person name="Khan Z."/>
            <person name="Li Z."/>
            <person name="Liu W."/>
            <person name="Liu X."/>
            <person name="Perez L."/>
            <person name="Shen H."/>
            <person name="Wang Q."/>
            <person name="Watt J."/>
            <person name="Xi L."/>
            <person name="Xin Y."/>
            <person name="Zhou J."/>
            <person name="Deng J."/>
            <person name="Jiang H."/>
            <person name="Liu Y."/>
            <person name="Qu J."/>
            <person name="Song X.-Z."/>
            <person name="Zhang L."/>
            <person name="Villasana D."/>
            <person name="Johnson A."/>
            <person name="Liu J."/>
            <person name="Liyanage D."/>
            <person name="Lorensuhewa L."/>
            <person name="Robinson T."/>
            <person name="Song A."/>
            <person name="Song B.-B."/>
            <person name="Dinh H."/>
            <person name="Thornton R."/>
            <person name="Coyle M."/>
            <person name="Francisco L."/>
            <person name="Jackson L."/>
            <person name="Javaid M."/>
            <person name="Korchina V."/>
            <person name="Kovar C."/>
            <person name="Mata R."/>
            <person name="Mathew T."/>
            <person name="Ngo R."/>
            <person name="Nguyen L."/>
            <person name="Nguyen N."/>
            <person name="Okwuonu G."/>
            <person name="Ongeri F."/>
            <person name="Pham C."/>
            <person name="Simmons D."/>
            <person name="Wilczek-Boney K."/>
            <person name="Hale W."/>
            <person name="Jakkamsetti A."/>
            <person name="Pham P."/>
            <person name="Ruth R."/>
            <person name="San Lucas F."/>
            <person name="Warren J."/>
            <person name="Zhang J."/>
            <person name="Zhao Z."/>
            <person name="Zhou C."/>
            <person name="Zhu D."/>
            <person name="Lee S."/>
            <person name="Bess C."/>
            <person name="Blankenburg K."/>
            <person name="Forbes L."/>
            <person name="Fu Q."/>
            <person name="Gubbala S."/>
            <person name="Hirani K."/>
            <person name="Jayaseelan J.C."/>
            <person name="Lara F."/>
            <person name="Munidasa M."/>
            <person name="Palculict T."/>
            <person name="Patil S."/>
            <person name="Pu L.-L."/>
            <person name="Saada N."/>
            <person name="Tang L."/>
            <person name="Weissenberger G."/>
            <person name="Zhu Y."/>
            <person name="Hemphill L."/>
            <person name="Shang Y."/>
            <person name="Youmans B."/>
            <person name="Ayvaz T."/>
            <person name="Ross M."/>
            <person name="Santibanez J."/>
            <person name="Aqrawi P."/>
            <person name="Gross S."/>
            <person name="Joshi V."/>
            <person name="Fowler G."/>
            <person name="Nazareth L."/>
            <person name="Reid J."/>
            <person name="Worley K."/>
            <person name="Petrosino J."/>
            <person name="Highlander S."/>
            <person name="Gibbs R."/>
        </authorList>
    </citation>
    <scope>NUCLEOTIDE SEQUENCE [LARGE SCALE GENOMIC DNA]</scope>
    <source>
        <strain evidence="6">ATCC 53516</strain>
    </source>
</reference>
<feature type="transmembrane region" description="Helical" evidence="5">
    <location>
        <begin position="16"/>
        <end position="36"/>
    </location>
</feature>
<dbReference type="eggNOG" id="COG1132">
    <property type="taxonomic scope" value="Bacteria"/>
</dbReference>
<keyword evidence="3 5" id="KW-1133">Transmembrane helix</keyword>
<evidence type="ECO:0000256" key="3">
    <source>
        <dbReference type="ARBA" id="ARBA00022989"/>
    </source>
</evidence>
<organism evidence="6">
    <name type="scientific">Finegoldia magna ATCC 53516</name>
    <dbReference type="NCBI Taxonomy" id="525282"/>
    <lineage>
        <taxon>Bacteria</taxon>
        <taxon>Bacillati</taxon>
        <taxon>Bacillota</taxon>
        <taxon>Tissierellia</taxon>
        <taxon>Tissierellales</taxon>
        <taxon>Peptoniphilaceae</taxon>
        <taxon>Finegoldia</taxon>
    </lineage>
</organism>
<name>D6S7P5_FINMA</name>
<evidence type="ECO:0000256" key="1">
    <source>
        <dbReference type="ARBA" id="ARBA00004651"/>
    </source>
</evidence>
<evidence type="ECO:0008006" key="7">
    <source>
        <dbReference type="Google" id="ProtNLM"/>
    </source>
</evidence>
<feature type="transmembrane region" description="Helical" evidence="5">
    <location>
        <begin position="48"/>
        <end position="66"/>
    </location>
</feature>
<comment type="caution">
    <text evidence="6">The sequence shown here is derived from an EMBL/GenBank/DDBJ whole genome shotgun (WGS) entry which is preliminary data.</text>
</comment>
<evidence type="ECO:0000256" key="2">
    <source>
        <dbReference type="ARBA" id="ARBA00022692"/>
    </source>
</evidence>
<dbReference type="EMBL" id="ACHM02000001">
    <property type="protein sequence ID" value="EFH94099.1"/>
    <property type="molecule type" value="Genomic_DNA"/>
</dbReference>
<keyword evidence="4 5" id="KW-0472">Membrane</keyword>
<sequence length="517" mass="60558">MREYMNKYIFREKINLLMQILLTILLSCFLAVAIVFTKRLFEVQNKTFTLIVISASLILFAGINYLKDRTIYNMGLLFVEGFKQDLFHNVISQNFYEIQQKEKTFSNDITSTSLYLKEYYVIPTLELISDAILLAVVFITAGYCVSFIPVSIITVGVLIFSLINVRIDKSILEKKTNTSNLRKRYVYFLDDMLNSKKVINSKANKALEVVHSKLIEDISEKVIELDKEELTKYNLKLLFIGVYFIISLIYIIKQPNIKTGEVIILISSIMLLHHMIKKIVKERSMIVQSEQKVFEMEEIFGNQEKPDKIVDHIKDIEFRDVKLYSSNVKVKINYTFYTDKKYLIICDNDEVVNLLAKSFIQTLSPQSGMILVNNEPIEEFDLSSNMLVTYDESYIFDTDFRNNVTLFNSFPDKKIPPLLKIFDEELTSKQRYSEYSDRDKNLIRYKRIINQDSEFNMVVNLFENLDENTGNILLEDFILRFNGSIYCAKNIHPFIKEKFDEVLYVKNIDSDYLLVQE</sequence>
<dbReference type="GO" id="GO:0005886">
    <property type="term" value="C:plasma membrane"/>
    <property type="evidence" value="ECO:0007669"/>
    <property type="project" value="UniProtKB-SubCell"/>
</dbReference>
<dbReference type="SUPFAM" id="SSF90123">
    <property type="entry name" value="ABC transporter transmembrane region"/>
    <property type="match status" value="1"/>
</dbReference>